<evidence type="ECO:0000256" key="1">
    <source>
        <dbReference type="SAM" id="Phobius"/>
    </source>
</evidence>
<accession>A0A397NPR7</accession>
<keyword evidence="1" id="KW-1133">Transmembrane helix</keyword>
<dbReference type="RefSeq" id="WP_147373739.1">
    <property type="nucleotide sequence ID" value="NZ_QXDC01000006.1"/>
</dbReference>
<sequence length="150" mass="16538">MKQTIAWVTLIALATVLIGASICQPYYLTDDGNSFFKGFVTWELLSFLGVVVTITLASAANLHLELNKLEEKTDERFPEARNSIRLSAYSLLMLFLAAFVLVVVKPTIDGAHWNAVLNSVAVLIVLFNLAILADLTMAVFRIPPLKDKAK</sequence>
<feature type="transmembrane region" description="Helical" evidence="1">
    <location>
        <begin position="44"/>
        <end position="64"/>
    </location>
</feature>
<dbReference type="EMBL" id="QXDC01000006">
    <property type="protein sequence ID" value="RIA35441.1"/>
    <property type="molecule type" value="Genomic_DNA"/>
</dbReference>
<keyword evidence="1" id="KW-0812">Transmembrane</keyword>
<comment type="caution">
    <text evidence="2">The sequence shown here is derived from an EMBL/GenBank/DDBJ whole genome shotgun (WGS) entry which is preliminary data.</text>
</comment>
<gene>
    <name evidence="2" type="ORF">DFR49_4218</name>
</gene>
<dbReference type="Proteomes" id="UP000266568">
    <property type="component" value="Unassembled WGS sequence"/>
</dbReference>
<organism evidence="2 3">
    <name type="scientific">Hephaestia caeni</name>
    <dbReference type="NCBI Taxonomy" id="645617"/>
    <lineage>
        <taxon>Bacteria</taxon>
        <taxon>Pseudomonadati</taxon>
        <taxon>Pseudomonadota</taxon>
        <taxon>Alphaproteobacteria</taxon>
        <taxon>Sphingomonadales</taxon>
        <taxon>Sphingomonadaceae</taxon>
        <taxon>Hephaestia</taxon>
    </lineage>
</organism>
<keyword evidence="1" id="KW-0472">Membrane</keyword>
<evidence type="ECO:0000313" key="2">
    <source>
        <dbReference type="EMBL" id="RIA35441.1"/>
    </source>
</evidence>
<protein>
    <submittedName>
        <fullName evidence="2">Uncharacterized protein</fullName>
    </submittedName>
</protein>
<dbReference type="OrthoDB" id="7605535at2"/>
<evidence type="ECO:0000313" key="3">
    <source>
        <dbReference type="Proteomes" id="UP000266568"/>
    </source>
</evidence>
<proteinExistence type="predicted"/>
<reference evidence="2 3" key="1">
    <citation type="submission" date="2018-08" db="EMBL/GenBank/DDBJ databases">
        <title>Genomic Encyclopedia of Type Strains, Phase IV (KMG-IV): sequencing the most valuable type-strain genomes for metagenomic binning, comparative biology and taxonomic classification.</title>
        <authorList>
            <person name="Goeker M."/>
        </authorList>
    </citation>
    <scope>NUCLEOTIDE SEQUENCE [LARGE SCALE GENOMIC DNA]</scope>
    <source>
        <strain evidence="2 3">DSM 25527</strain>
    </source>
</reference>
<name>A0A397NPR7_9SPHN</name>
<feature type="transmembrane region" description="Helical" evidence="1">
    <location>
        <begin position="84"/>
        <end position="104"/>
    </location>
</feature>
<keyword evidence="3" id="KW-1185">Reference proteome</keyword>
<dbReference type="AlphaFoldDB" id="A0A397NPR7"/>
<feature type="transmembrane region" description="Helical" evidence="1">
    <location>
        <begin position="116"/>
        <end position="140"/>
    </location>
</feature>